<feature type="signal peptide" evidence="1">
    <location>
        <begin position="1"/>
        <end position="36"/>
    </location>
</feature>
<gene>
    <name evidence="3" type="ORF">MU516_01135</name>
</gene>
<keyword evidence="4" id="KW-1185">Reference proteome</keyword>
<dbReference type="SUPFAM" id="SSF53807">
    <property type="entry name" value="Helical backbone' metal receptor"/>
    <property type="match status" value="1"/>
</dbReference>
<dbReference type="PANTHER" id="PTHR30535:SF4">
    <property type="entry name" value="HEMIN-BINDING PERIPLASMIC PROTEIN HMUT"/>
    <property type="match status" value="1"/>
</dbReference>
<feature type="chain" id="PRO_5045250125" evidence="1">
    <location>
        <begin position="37"/>
        <end position="301"/>
    </location>
</feature>
<dbReference type="PROSITE" id="PS50983">
    <property type="entry name" value="FE_B12_PBP"/>
    <property type="match status" value="1"/>
</dbReference>
<evidence type="ECO:0000259" key="2">
    <source>
        <dbReference type="PROSITE" id="PS50983"/>
    </source>
</evidence>
<accession>A0ABT2K4J8</accession>
<organism evidence="3 4">
    <name type="scientific">Paracoccus maritimus</name>
    <dbReference type="NCBI Taxonomy" id="2933292"/>
    <lineage>
        <taxon>Bacteria</taxon>
        <taxon>Pseudomonadati</taxon>
        <taxon>Pseudomonadota</taxon>
        <taxon>Alphaproteobacteria</taxon>
        <taxon>Rhodobacterales</taxon>
        <taxon>Paracoccaceae</taxon>
        <taxon>Paracoccus</taxon>
    </lineage>
</organism>
<dbReference type="Proteomes" id="UP001320702">
    <property type="component" value="Unassembled WGS sequence"/>
</dbReference>
<evidence type="ECO:0000313" key="3">
    <source>
        <dbReference type="EMBL" id="MCT4331467.1"/>
    </source>
</evidence>
<dbReference type="Pfam" id="PF01497">
    <property type="entry name" value="Peripla_BP_2"/>
    <property type="match status" value="1"/>
</dbReference>
<dbReference type="Gene3D" id="3.40.50.1980">
    <property type="entry name" value="Nitrogenase molybdenum iron protein domain"/>
    <property type="match status" value="2"/>
</dbReference>
<name>A0ABT2K4J8_9RHOB</name>
<proteinExistence type="predicted"/>
<dbReference type="PANTHER" id="PTHR30535">
    <property type="entry name" value="VITAMIN B12-BINDING PROTEIN"/>
    <property type="match status" value="1"/>
</dbReference>
<evidence type="ECO:0000256" key="1">
    <source>
        <dbReference type="SAM" id="SignalP"/>
    </source>
</evidence>
<dbReference type="InterPro" id="IPR050902">
    <property type="entry name" value="ABC_Transporter_SBP"/>
</dbReference>
<keyword evidence="1" id="KW-0732">Signal</keyword>
<dbReference type="InterPro" id="IPR002491">
    <property type="entry name" value="ABC_transptr_periplasmic_BD"/>
</dbReference>
<feature type="domain" description="Fe/B12 periplasmic-binding" evidence="2">
    <location>
        <begin position="44"/>
        <end position="301"/>
    </location>
</feature>
<protein>
    <submittedName>
        <fullName evidence="3">ABC transporter substrate-binding protein</fullName>
    </submittedName>
</protein>
<sequence length="301" mass="31236">MKLIAARVAIPHVPRLIRAMLPFAASAVLLAQAAFADPHPGARRVLSIGGSVTEIVYALGQQDRLVARDTTSSYPPEAETLPDVGYMRALSPEGVLSVEPDLILAEDGAGPPETIAVLQEAGIPFETIPSGTNAEGLATKIRAVAEALGVPDTATDVIAALRADLDALADVVAKPQKRRVMFILSAQGGRIMASGQGTEAEAIIQLAGAENAVQGFQGYKPITDEAITAAAPDVILMMQRGEATASHDSPDAELLSMPALSTTPAATTGTVIRMDGLYLLGFGPRTGRAARDLHDAIYGQG</sequence>
<comment type="caution">
    <text evidence="3">The sequence shown here is derived from an EMBL/GenBank/DDBJ whole genome shotgun (WGS) entry which is preliminary data.</text>
</comment>
<reference evidence="3 4" key="1">
    <citation type="submission" date="2022-04" db="EMBL/GenBank/DDBJ databases">
        <title>Paracoccus sp. YLB-12 draft genome sequence.</title>
        <authorList>
            <person name="Yu L."/>
        </authorList>
    </citation>
    <scope>NUCLEOTIDE SEQUENCE [LARGE SCALE GENOMIC DNA]</scope>
    <source>
        <strain evidence="3 4">YLB-12</strain>
    </source>
</reference>
<dbReference type="EMBL" id="JANAVZ010000001">
    <property type="protein sequence ID" value="MCT4331467.1"/>
    <property type="molecule type" value="Genomic_DNA"/>
</dbReference>
<evidence type="ECO:0000313" key="4">
    <source>
        <dbReference type="Proteomes" id="UP001320702"/>
    </source>
</evidence>
<dbReference type="CDD" id="cd01149">
    <property type="entry name" value="HutB"/>
    <property type="match status" value="1"/>
</dbReference>